<accession>A0ABN9M1Z6</accession>
<dbReference type="Proteomes" id="UP001176940">
    <property type="component" value="Unassembled WGS sequence"/>
</dbReference>
<feature type="domain" description="Large ribosomal subunit protein uL30-like ferredoxin-like fold" evidence="3">
    <location>
        <begin position="118"/>
        <end position="168"/>
    </location>
</feature>
<dbReference type="InterPro" id="IPR035808">
    <property type="entry name" value="Ribosomal_uL30_euk_arc"/>
</dbReference>
<dbReference type="EMBL" id="CAUEEQ010037434">
    <property type="protein sequence ID" value="CAJ0953942.1"/>
    <property type="molecule type" value="Genomic_DNA"/>
</dbReference>
<organism evidence="5 6">
    <name type="scientific">Ranitomeya imitator</name>
    <name type="common">mimic poison frog</name>
    <dbReference type="NCBI Taxonomy" id="111125"/>
    <lineage>
        <taxon>Eukaryota</taxon>
        <taxon>Metazoa</taxon>
        <taxon>Chordata</taxon>
        <taxon>Craniata</taxon>
        <taxon>Vertebrata</taxon>
        <taxon>Euteleostomi</taxon>
        <taxon>Amphibia</taxon>
        <taxon>Batrachia</taxon>
        <taxon>Anura</taxon>
        <taxon>Neobatrachia</taxon>
        <taxon>Hyloidea</taxon>
        <taxon>Dendrobatidae</taxon>
        <taxon>Dendrobatinae</taxon>
        <taxon>Ranitomeya</taxon>
    </lineage>
</organism>
<feature type="signal peptide" evidence="2">
    <location>
        <begin position="1"/>
        <end position="25"/>
    </location>
</feature>
<gene>
    <name evidence="5" type="ORF">RIMI_LOCUS14493239</name>
</gene>
<name>A0ABN9M1Z6_9NEOB</name>
<dbReference type="InterPro" id="IPR036919">
    <property type="entry name" value="Ribo_uL30_ferredoxin-like_sf"/>
</dbReference>
<evidence type="ECO:0000313" key="5">
    <source>
        <dbReference type="EMBL" id="CAJ0953942.1"/>
    </source>
</evidence>
<keyword evidence="2" id="KW-0732">Signal</keyword>
<evidence type="ECO:0000259" key="3">
    <source>
        <dbReference type="Pfam" id="PF00327"/>
    </source>
</evidence>
<comment type="caution">
    <text evidence="5">The sequence shown here is derived from an EMBL/GenBank/DDBJ whole genome shotgun (WGS) entry which is preliminary data.</text>
</comment>
<dbReference type="Pfam" id="PF08079">
    <property type="entry name" value="Ribosomal_L30_N"/>
    <property type="match status" value="1"/>
</dbReference>
<dbReference type="InterPro" id="IPR012988">
    <property type="entry name" value="Ribosomal_uL30_N_euk"/>
</dbReference>
<feature type="chain" id="PRO_5047082951" description="60S ribosomal protein L7-like 1" evidence="2">
    <location>
        <begin position="26"/>
        <end position="276"/>
    </location>
</feature>
<dbReference type="InterPro" id="IPR016082">
    <property type="entry name" value="Ribosomal_uL30_ferredoxin-like"/>
</dbReference>
<dbReference type="Pfam" id="PF00327">
    <property type="entry name" value="Ribosomal_L30"/>
    <property type="match status" value="1"/>
</dbReference>
<sequence length="276" mass="31636">MIGRTSVYRTLLVVMALDEVPVSAAQKWRNMDGTEPRKLPRVPENLLKKRKKYQGLKAAEAKRALEEKRKVPLGKQIKFKRLESFVRDSRRKLRDDTRLRRMKIYRKKVPNISNEKLAFVVRITDIQGVNHQVLNILKTFRLGKIFAGVFVKLTDESVKTIQMIEPYVAWGIPNLKSVRELILKRGQTKVQGKKKPLTDNNMIEEELGKFGIICLEDVIHELYSAGSNFTAVNKFLCPFELSISRHAGINRKGYLTEVGDPGNRGAGINQLIRKLN</sequence>
<evidence type="ECO:0008006" key="7">
    <source>
        <dbReference type="Google" id="ProtNLM"/>
    </source>
</evidence>
<comment type="similarity">
    <text evidence="1">Belongs to the universal ribosomal protein uL30 family.</text>
</comment>
<evidence type="ECO:0000256" key="1">
    <source>
        <dbReference type="ARBA" id="ARBA00007594"/>
    </source>
</evidence>
<dbReference type="InterPro" id="IPR039699">
    <property type="entry name" value="Ribosomal_uL30"/>
</dbReference>
<dbReference type="PANTHER" id="PTHR11524:SF13">
    <property type="entry name" value="RIBOSOMAL PROTEIN UL30-LIKE"/>
    <property type="match status" value="1"/>
</dbReference>
<dbReference type="SUPFAM" id="SSF55129">
    <property type="entry name" value="Ribosomal protein L30p/L7e"/>
    <property type="match status" value="1"/>
</dbReference>
<protein>
    <recommendedName>
        <fullName evidence="7">60S ribosomal protein L7-like 1</fullName>
    </recommendedName>
</protein>
<reference evidence="5" key="1">
    <citation type="submission" date="2023-07" db="EMBL/GenBank/DDBJ databases">
        <authorList>
            <person name="Stuckert A."/>
        </authorList>
    </citation>
    <scope>NUCLEOTIDE SEQUENCE</scope>
</reference>
<evidence type="ECO:0000259" key="4">
    <source>
        <dbReference type="Pfam" id="PF08079"/>
    </source>
</evidence>
<feature type="domain" description="Large ribosomal subunit protein uL30 N-terminal eukaryotes" evidence="4">
    <location>
        <begin position="42"/>
        <end position="102"/>
    </location>
</feature>
<proteinExistence type="inferred from homology"/>
<keyword evidence="6" id="KW-1185">Reference proteome</keyword>
<evidence type="ECO:0000313" key="6">
    <source>
        <dbReference type="Proteomes" id="UP001176940"/>
    </source>
</evidence>
<dbReference type="PANTHER" id="PTHR11524">
    <property type="entry name" value="60S RIBOSOMAL PROTEIN L7"/>
    <property type="match status" value="1"/>
</dbReference>
<dbReference type="Gene3D" id="3.30.1390.20">
    <property type="entry name" value="Ribosomal protein L30, ferredoxin-like fold domain"/>
    <property type="match status" value="1"/>
</dbReference>
<evidence type="ECO:0000256" key="2">
    <source>
        <dbReference type="SAM" id="SignalP"/>
    </source>
</evidence>
<dbReference type="CDD" id="cd01657">
    <property type="entry name" value="Ribosomal_L7_archeal_euk"/>
    <property type="match status" value="1"/>
</dbReference>